<feature type="chain" id="PRO_5019486810" description="NodB homology domain-containing protein" evidence="9">
    <location>
        <begin position="18"/>
        <end position="412"/>
    </location>
</feature>
<evidence type="ECO:0000256" key="4">
    <source>
        <dbReference type="ARBA" id="ARBA00022729"/>
    </source>
</evidence>
<dbReference type="InterPro" id="IPR036861">
    <property type="entry name" value="Endochitinase-like_sf"/>
</dbReference>
<accession>A0A420TCJ8</accession>
<keyword evidence="8" id="KW-1015">Disulfide bond</keyword>
<dbReference type="InterPro" id="IPR018371">
    <property type="entry name" value="Chitin-binding_1_CS"/>
</dbReference>
<dbReference type="Gene3D" id="3.30.60.10">
    <property type="entry name" value="Endochitinase-like"/>
    <property type="match status" value="1"/>
</dbReference>
<comment type="caution">
    <text evidence="8">Lacks conserved residue(s) required for the propagation of feature annotation.</text>
</comment>
<organism evidence="12 13">
    <name type="scientific">Gibberella intermedia</name>
    <name type="common">Bulb rot disease fungus</name>
    <name type="synonym">Fusarium proliferatum</name>
    <dbReference type="NCBI Taxonomy" id="948311"/>
    <lineage>
        <taxon>Eukaryota</taxon>
        <taxon>Fungi</taxon>
        <taxon>Dikarya</taxon>
        <taxon>Ascomycota</taxon>
        <taxon>Pezizomycotina</taxon>
        <taxon>Sordariomycetes</taxon>
        <taxon>Hypocreomycetidae</taxon>
        <taxon>Hypocreales</taxon>
        <taxon>Nectriaceae</taxon>
        <taxon>Fusarium</taxon>
        <taxon>Fusarium fujikuroi species complex</taxon>
    </lineage>
</organism>
<evidence type="ECO:0000259" key="10">
    <source>
        <dbReference type="PROSITE" id="PS50941"/>
    </source>
</evidence>
<name>A0A420TCJ8_GIBIN</name>
<dbReference type="Pfam" id="PF01522">
    <property type="entry name" value="Polysacc_deac_1"/>
    <property type="match status" value="1"/>
</dbReference>
<evidence type="ECO:0000256" key="8">
    <source>
        <dbReference type="PROSITE-ProRule" id="PRU00261"/>
    </source>
</evidence>
<evidence type="ECO:0000313" key="12">
    <source>
        <dbReference type="EMBL" id="RKL39251.1"/>
    </source>
</evidence>
<comment type="cofactor">
    <cofactor evidence="1">
        <name>Co(2+)</name>
        <dbReference type="ChEBI" id="CHEBI:48828"/>
    </cofactor>
</comment>
<evidence type="ECO:0000256" key="1">
    <source>
        <dbReference type="ARBA" id="ARBA00001941"/>
    </source>
</evidence>
<evidence type="ECO:0000256" key="3">
    <source>
        <dbReference type="ARBA" id="ARBA00022723"/>
    </source>
</evidence>
<feature type="domain" description="Chitin-binding type-1" evidence="10">
    <location>
        <begin position="33"/>
        <end position="78"/>
    </location>
</feature>
<gene>
    <name evidence="12" type="ORF">BFJ72_g6723</name>
</gene>
<dbReference type="GO" id="GO:0046872">
    <property type="term" value="F:metal ion binding"/>
    <property type="evidence" value="ECO:0007669"/>
    <property type="project" value="UniProtKB-KW"/>
</dbReference>
<evidence type="ECO:0000256" key="6">
    <source>
        <dbReference type="ARBA" id="ARBA00023277"/>
    </source>
</evidence>
<dbReference type="InterPro" id="IPR001002">
    <property type="entry name" value="Chitin-bd_1"/>
</dbReference>
<protein>
    <recommendedName>
        <fullName evidence="14">NodB homology domain-containing protein</fullName>
    </recommendedName>
</protein>
<dbReference type="GO" id="GO:0005975">
    <property type="term" value="P:carbohydrate metabolic process"/>
    <property type="evidence" value="ECO:0007669"/>
    <property type="project" value="InterPro"/>
</dbReference>
<dbReference type="PROSITE" id="PS00026">
    <property type="entry name" value="CHIT_BIND_I_1"/>
    <property type="match status" value="1"/>
</dbReference>
<evidence type="ECO:0000259" key="11">
    <source>
        <dbReference type="PROSITE" id="PS51677"/>
    </source>
</evidence>
<comment type="caution">
    <text evidence="12">The sequence shown here is derived from an EMBL/GenBank/DDBJ whole genome shotgun (WGS) entry which is preliminary data.</text>
</comment>
<dbReference type="GO" id="GO:0016810">
    <property type="term" value="F:hydrolase activity, acting on carbon-nitrogen (but not peptide) bonds"/>
    <property type="evidence" value="ECO:0007669"/>
    <property type="project" value="InterPro"/>
</dbReference>
<evidence type="ECO:0000256" key="7">
    <source>
        <dbReference type="ARBA" id="ARBA00023285"/>
    </source>
</evidence>
<evidence type="ECO:0000256" key="5">
    <source>
        <dbReference type="ARBA" id="ARBA00022801"/>
    </source>
</evidence>
<sequence>MKSFALLVAFLATFAIASPWPSLFSRALDKRQAGRCGTGFGTVCGQNECCSSAGWCGTGYLYCSAPSCQIEYGPGCDANVRPSGPDTTNVARPKVGSIPYGQAIYRCNRNGDIALTYDDGPYTYTEDLLDLLQRYNAKATFYITGRNLGKGAINDPDTPWPGLIRRMVRDGHQIASHTWSHQRLTTLSRSKFWNQMIYNEIAFADILGYFPTYMRPPYSASNTTTDAWLNELGYHITYFNLDTEGYLHDSPNMISTSKQIWDNTVEGRSPATNKWLHIEHDPAQQLHRRNSRPMSPRRPLKLVSHRFVFSLAHINILIITHIPRYYKRPLRLTTRRRNMSRGAQRRDMLFAERLVRRNERSLRERMSACVRDVQRHAGACGAGEMWSCAWGREVYGEWMGMLFEGGMVWEYE</sequence>
<dbReference type="CDD" id="cd00035">
    <property type="entry name" value="ChtBD1"/>
    <property type="match status" value="1"/>
</dbReference>
<feature type="domain" description="NodB homology" evidence="11">
    <location>
        <begin position="111"/>
        <end position="310"/>
    </location>
</feature>
<dbReference type="Gene3D" id="3.20.20.370">
    <property type="entry name" value="Glycoside hydrolase/deacetylase"/>
    <property type="match status" value="1"/>
</dbReference>
<dbReference type="AlphaFoldDB" id="A0A420TCJ8"/>
<keyword evidence="4 9" id="KW-0732">Signal</keyword>
<dbReference type="PANTHER" id="PTHR46471:SF2">
    <property type="entry name" value="CHITIN DEACETYLASE-RELATED"/>
    <property type="match status" value="1"/>
</dbReference>
<evidence type="ECO:0008006" key="14">
    <source>
        <dbReference type="Google" id="ProtNLM"/>
    </source>
</evidence>
<reference evidence="12 13" key="1">
    <citation type="journal article" date="2018" name="Sci. Rep.">
        <title>Characterisation of pathogen-specific regions and novel effector candidates in Fusarium oxysporum f. sp. cepae.</title>
        <authorList>
            <person name="Armitage A.D."/>
            <person name="Taylor A."/>
            <person name="Sobczyk M.K."/>
            <person name="Baxter L."/>
            <person name="Greenfield B.P."/>
            <person name="Bates H.J."/>
            <person name="Wilson F."/>
            <person name="Jackson A.C."/>
            <person name="Ott S."/>
            <person name="Harrison R.J."/>
            <person name="Clarkson J.P."/>
        </authorList>
    </citation>
    <scope>NUCLEOTIDE SEQUENCE [LARGE SCALE GENOMIC DNA]</scope>
    <source>
        <strain evidence="12 13">Fp_A8</strain>
    </source>
</reference>
<dbReference type="PROSITE" id="PS51677">
    <property type="entry name" value="NODB"/>
    <property type="match status" value="1"/>
</dbReference>
<keyword evidence="6" id="KW-0119">Carbohydrate metabolism</keyword>
<dbReference type="PROSITE" id="PS50941">
    <property type="entry name" value="CHIT_BIND_I_2"/>
    <property type="match status" value="1"/>
</dbReference>
<dbReference type="Proteomes" id="UP000283569">
    <property type="component" value="Unassembled WGS sequence"/>
</dbReference>
<dbReference type="GO" id="GO:0008061">
    <property type="term" value="F:chitin binding"/>
    <property type="evidence" value="ECO:0007669"/>
    <property type="project" value="UniProtKB-UniRule"/>
</dbReference>
<feature type="disulfide bond" evidence="8">
    <location>
        <begin position="44"/>
        <end position="56"/>
    </location>
</feature>
<dbReference type="SUPFAM" id="SSF88713">
    <property type="entry name" value="Glycoside hydrolase/deacetylase"/>
    <property type="match status" value="1"/>
</dbReference>
<feature type="signal peptide" evidence="9">
    <location>
        <begin position="1"/>
        <end position="17"/>
    </location>
</feature>
<dbReference type="SUPFAM" id="SSF57016">
    <property type="entry name" value="Plant lectins/antimicrobial peptides"/>
    <property type="match status" value="1"/>
</dbReference>
<evidence type="ECO:0000256" key="2">
    <source>
        <dbReference type="ARBA" id="ARBA00022669"/>
    </source>
</evidence>
<dbReference type="InterPro" id="IPR002509">
    <property type="entry name" value="NODB_dom"/>
</dbReference>
<dbReference type="EMBL" id="MRDB01000021">
    <property type="protein sequence ID" value="RKL39251.1"/>
    <property type="molecule type" value="Genomic_DNA"/>
</dbReference>
<keyword evidence="5" id="KW-0378">Hydrolase</keyword>
<feature type="disulfide bond" evidence="8">
    <location>
        <begin position="49"/>
        <end position="63"/>
    </location>
</feature>
<proteinExistence type="predicted"/>
<keyword evidence="7" id="KW-0170">Cobalt</keyword>
<keyword evidence="3" id="KW-0479">Metal-binding</keyword>
<dbReference type="SMART" id="SM00270">
    <property type="entry name" value="ChtBD1"/>
    <property type="match status" value="1"/>
</dbReference>
<evidence type="ECO:0000256" key="9">
    <source>
        <dbReference type="SAM" id="SignalP"/>
    </source>
</evidence>
<keyword evidence="2 8" id="KW-0147">Chitin-binding</keyword>
<evidence type="ECO:0000313" key="13">
    <source>
        <dbReference type="Proteomes" id="UP000283569"/>
    </source>
</evidence>
<dbReference type="InterPro" id="IPR011330">
    <property type="entry name" value="Glyco_hydro/deAcase_b/a-brl"/>
</dbReference>
<dbReference type="PANTHER" id="PTHR46471">
    <property type="entry name" value="CHITIN DEACETYLASE"/>
    <property type="match status" value="1"/>
</dbReference>